<evidence type="ECO:0000313" key="1">
    <source>
        <dbReference type="EMBL" id="RIJ45501.1"/>
    </source>
</evidence>
<organism evidence="1 2">
    <name type="scientific">Maribellus luteus</name>
    <dbReference type="NCBI Taxonomy" id="2305463"/>
    <lineage>
        <taxon>Bacteria</taxon>
        <taxon>Pseudomonadati</taxon>
        <taxon>Bacteroidota</taxon>
        <taxon>Bacteroidia</taxon>
        <taxon>Marinilabiliales</taxon>
        <taxon>Prolixibacteraceae</taxon>
        <taxon>Maribellus</taxon>
    </lineage>
</organism>
<evidence type="ECO:0000313" key="2">
    <source>
        <dbReference type="Proteomes" id="UP000265926"/>
    </source>
</evidence>
<comment type="caution">
    <text evidence="1">The sequence shown here is derived from an EMBL/GenBank/DDBJ whole genome shotgun (WGS) entry which is preliminary data.</text>
</comment>
<proteinExistence type="predicted"/>
<dbReference type="OrthoDB" id="5638364at2"/>
<dbReference type="AlphaFoldDB" id="A0A399SSR8"/>
<dbReference type="EMBL" id="QWGR01000024">
    <property type="protein sequence ID" value="RIJ45501.1"/>
    <property type="molecule type" value="Genomic_DNA"/>
</dbReference>
<keyword evidence="2" id="KW-1185">Reference proteome</keyword>
<accession>A0A399SSR8</accession>
<sequence>MDKINISFTKAQYKTLLKLIYLGEWVHESHQDAESKDVVEVEQLIFSKTKEAGTEKMIEYATDMKKYFPTRDMEEIIHLLVDEYDEYTFWEELAHTLAERDFFNKYGEDLIVQMSTEKRFSLIQKEVEKYQREFEVNGIENLVIKKNR</sequence>
<gene>
    <name evidence="1" type="ORF">D1614_22795</name>
</gene>
<reference evidence="1 2" key="1">
    <citation type="submission" date="2018-08" db="EMBL/GenBank/DDBJ databases">
        <title>Pallidiluteibacterium maritimus gen. nov., sp. nov., isolated from coastal sediment.</title>
        <authorList>
            <person name="Zhou L.Y."/>
        </authorList>
    </citation>
    <scope>NUCLEOTIDE SEQUENCE [LARGE SCALE GENOMIC DNA]</scope>
    <source>
        <strain evidence="1 2">XSD2</strain>
    </source>
</reference>
<protein>
    <submittedName>
        <fullName evidence="1">Uncharacterized protein</fullName>
    </submittedName>
</protein>
<dbReference type="Proteomes" id="UP000265926">
    <property type="component" value="Unassembled WGS sequence"/>
</dbReference>
<dbReference type="RefSeq" id="WP_119440310.1">
    <property type="nucleotide sequence ID" value="NZ_QWGR01000024.1"/>
</dbReference>
<name>A0A399SSR8_9BACT</name>